<dbReference type="EMBL" id="MK072396">
    <property type="protein sequence ID" value="AYV83939.1"/>
    <property type="molecule type" value="Genomic_DNA"/>
</dbReference>
<reference evidence="1" key="1">
    <citation type="submission" date="2018-10" db="EMBL/GenBank/DDBJ databases">
        <title>Hidden diversity of soil giant viruses.</title>
        <authorList>
            <person name="Schulz F."/>
            <person name="Alteio L."/>
            <person name="Goudeau D."/>
            <person name="Ryan E.M."/>
            <person name="Malmstrom R.R."/>
            <person name="Blanchard J."/>
            <person name="Woyke T."/>
        </authorList>
    </citation>
    <scope>NUCLEOTIDE SEQUENCE</scope>
    <source>
        <strain evidence="1">HYV1</strain>
    </source>
</reference>
<name>A0A3G5AEZ4_9VIRU</name>
<sequence length="533" mass="61750">MDYYNYITAKKTLDGDDIQPLYEHVLREREKNPGYDVNRDFSDVVISFLIKGRSRSHLVGIVVKGKGGHKLDDFMAFVGLLLGNYAESELFAKVMMLFGIVRCFDHVQGQNSVRFFKFLYEKLNGVKASYKVRGEYVALERLVVVVPKVVKEEVVINDDPLVQQFEIMAKTSRFEDLHKFLLENPGLTPSTRTLNNIYPNGAVSWASAEALYKIFLKRNFKTDISNLLRLEHGPLYNVICLTLVVTEDPNKLKSILLTNQTCFQTFLTHGTMIDLELFHEILVNIRPISSAGLMNLYKRLKVPANEQTLRLLCYFDCAELIDCICGEGVKPDYECLYNSCCEGFWKKNIRKLYNYKFFVDEKCFFNVGNLYVKKILGGKRFDEDVKFLAEYGFLPGLKHVRWGLERGFVIRGLENYGIAYDDELYRVCFELDNFPLEYVEKMGVGVVVVNFRNMFRTGSEGGVRTYLRENTEVVVDEYCFRNALRNRNNLMELMIECGYNPSLREIVGIKDEEKRVMVFERLFGGKKRLLEKN</sequence>
<proteinExistence type="predicted"/>
<accession>A0A3G5AEZ4</accession>
<organism evidence="1">
    <name type="scientific">Hyperionvirus sp</name>
    <dbReference type="NCBI Taxonomy" id="2487770"/>
    <lineage>
        <taxon>Viruses</taxon>
        <taxon>Varidnaviria</taxon>
        <taxon>Bamfordvirae</taxon>
        <taxon>Nucleocytoviricota</taxon>
        <taxon>Megaviricetes</taxon>
        <taxon>Imitervirales</taxon>
        <taxon>Mimiviridae</taxon>
        <taxon>Klosneuvirinae</taxon>
    </lineage>
</organism>
<protein>
    <submittedName>
        <fullName evidence="1">Uncharacterized protein</fullName>
    </submittedName>
</protein>
<evidence type="ECO:0000313" key="1">
    <source>
        <dbReference type="EMBL" id="AYV83939.1"/>
    </source>
</evidence>
<gene>
    <name evidence="1" type="ORF">Hyperionvirus14_28</name>
</gene>